<dbReference type="Pfam" id="PF04758">
    <property type="entry name" value="Ribosomal_S30"/>
    <property type="match status" value="1"/>
</dbReference>
<gene>
    <name evidence="4" type="ORF">IPA_09345</name>
</gene>
<dbReference type="EMBL" id="CP006868">
    <property type="protein sequence ID" value="UXD21896.1"/>
    <property type="molecule type" value="Genomic_DNA"/>
</dbReference>
<dbReference type="GO" id="GO:0006412">
    <property type="term" value="P:translation"/>
    <property type="evidence" value="ECO:0007669"/>
    <property type="project" value="InterPro"/>
</dbReference>
<reference evidence="4" key="1">
    <citation type="submission" date="2013-11" db="EMBL/GenBank/DDBJ databases">
        <title>Comparative genomics of Ignicoccus.</title>
        <authorList>
            <person name="Podar M."/>
        </authorList>
    </citation>
    <scope>NUCLEOTIDE SEQUENCE</scope>
    <source>
        <strain evidence="4">DSM 13166</strain>
    </source>
</reference>
<protein>
    <submittedName>
        <fullName evidence="4">30S ribosomal protein S30</fullName>
    </submittedName>
</protein>
<sequence length="49" mass="5706">MGSHGSLTKAGKVRQQTPKFEPKPRKNKPPRVRNRKEFERFRKKVMAAA</sequence>
<dbReference type="GO" id="GO:0005840">
    <property type="term" value="C:ribosome"/>
    <property type="evidence" value="ECO:0007669"/>
    <property type="project" value="UniProtKB-KW"/>
</dbReference>
<evidence type="ECO:0000256" key="1">
    <source>
        <dbReference type="ARBA" id="ARBA00022980"/>
    </source>
</evidence>
<dbReference type="GO" id="GO:1990904">
    <property type="term" value="C:ribonucleoprotein complex"/>
    <property type="evidence" value="ECO:0007669"/>
    <property type="project" value="UniProtKB-KW"/>
</dbReference>
<dbReference type="KEGG" id="ipc:IPA_09345"/>
<dbReference type="Proteomes" id="UP001063698">
    <property type="component" value="Chromosome"/>
</dbReference>
<accession>A0A977KBM4</accession>
<evidence type="ECO:0000256" key="3">
    <source>
        <dbReference type="SAM" id="MobiDB-lite"/>
    </source>
</evidence>
<keyword evidence="2" id="KW-0687">Ribonucleoprotein</keyword>
<organism evidence="4 5">
    <name type="scientific">Ignicoccus pacificus DSM 13166</name>
    <dbReference type="NCBI Taxonomy" id="940294"/>
    <lineage>
        <taxon>Archaea</taxon>
        <taxon>Thermoproteota</taxon>
        <taxon>Thermoprotei</taxon>
        <taxon>Desulfurococcales</taxon>
        <taxon>Desulfurococcaceae</taxon>
        <taxon>Ignicoccus</taxon>
    </lineage>
</organism>
<evidence type="ECO:0000313" key="5">
    <source>
        <dbReference type="Proteomes" id="UP001063698"/>
    </source>
</evidence>
<dbReference type="AlphaFoldDB" id="A0A977KBM4"/>
<feature type="compositionally biased region" description="Basic residues" evidence="3">
    <location>
        <begin position="25"/>
        <end position="34"/>
    </location>
</feature>
<evidence type="ECO:0000313" key="4">
    <source>
        <dbReference type="EMBL" id="UXD21896.1"/>
    </source>
</evidence>
<feature type="region of interest" description="Disordered" evidence="3">
    <location>
        <begin position="1"/>
        <end position="49"/>
    </location>
</feature>
<name>A0A977KBM4_9CREN</name>
<dbReference type="NCBIfam" id="NF006817">
    <property type="entry name" value="PRK09336.1"/>
    <property type="match status" value="1"/>
</dbReference>
<keyword evidence="5" id="KW-1185">Reference proteome</keyword>
<dbReference type="GO" id="GO:0003735">
    <property type="term" value="F:structural constituent of ribosome"/>
    <property type="evidence" value="ECO:0007669"/>
    <property type="project" value="InterPro"/>
</dbReference>
<keyword evidence="1 4" id="KW-0689">Ribosomal protein</keyword>
<proteinExistence type="predicted"/>
<dbReference type="InterPro" id="IPR006846">
    <property type="entry name" value="Ribosomal_eS30"/>
</dbReference>
<evidence type="ECO:0000256" key="2">
    <source>
        <dbReference type="ARBA" id="ARBA00023274"/>
    </source>
</evidence>